<organism evidence="2 3">
    <name type="scientific">Daphnia pulex</name>
    <name type="common">Water flea</name>
    <dbReference type="NCBI Taxonomy" id="6669"/>
    <lineage>
        <taxon>Eukaryota</taxon>
        <taxon>Metazoa</taxon>
        <taxon>Ecdysozoa</taxon>
        <taxon>Arthropoda</taxon>
        <taxon>Crustacea</taxon>
        <taxon>Branchiopoda</taxon>
        <taxon>Diplostraca</taxon>
        <taxon>Cladocera</taxon>
        <taxon>Anomopoda</taxon>
        <taxon>Daphniidae</taxon>
        <taxon>Daphnia</taxon>
    </lineage>
</organism>
<dbReference type="STRING" id="6669.E9GRT0"/>
<keyword evidence="3" id="KW-1185">Reference proteome</keyword>
<dbReference type="AlphaFoldDB" id="E9GRT0"/>
<dbReference type="HOGENOM" id="CLU_1373480_0_0_1"/>
<dbReference type="InterPro" id="IPR018289">
    <property type="entry name" value="MULE_transposase_dom"/>
</dbReference>
<evidence type="ECO:0000313" key="2">
    <source>
        <dbReference type="EMBL" id="EFX77863.1"/>
    </source>
</evidence>
<gene>
    <name evidence="2" type="ORF">DAPPUDRAFT_321057</name>
</gene>
<reference evidence="2 3" key="1">
    <citation type="journal article" date="2011" name="Science">
        <title>The ecoresponsive genome of Daphnia pulex.</title>
        <authorList>
            <person name="Colbourne J.K."/>
            <person name="Pfrender M.E."/>
            <person name="Gilbert D."/>
            <person name="Thomas W.K."/>
            <person name="Tucker A."/>
            <person name="Oakley T.H."/>
            <person name="Tokishita S."/>
            <person name="Aerts A."/>
            <person name="Arnold G.J."/>
            <person name="Basu M.K."/>
            <person name="Bauer D.J."/>
            <person name="Caceres C.E."/>
            <person name="Carmel L."/>
            <person name="Casola C."/>
            <person name="Choi J.H."/>
            <person name="Detter J.C."/>
            <person name="Dong Q."/>
            <person name="Dusheyko S."/>
            <person name="Eads B.D."/>
            <person name="Frohlich T."/>
            <person name="Geiler-Samerotte K.A."/>
            <person name="Gerlach D."/>
            <person name="Hatcher P."/>
            <person name="Jogdeo S."/>
            <person name="Krijgsveld J."/>
            <person name="Kriventseva E.V."/>
            <person name="Kultz D."/>
            <person name="Laforsch C."/>
            <person name="Lindquist E."/>
            <person name="Lopez J."/>
            <person name="Manak J.R."/>
            <person name="Muller J."/>
            <person name="Pangilinan J."/>
            <person name="Patwardhan R.P."/>
            <person name="Pitluck S."/>
            <person name="Pritham E.J."/>
            <person name="Rechtsteiner A."/>
            <person name="Rho M."/>
            <person name="Rogozin I.B."/>
            <person name="Sakarya O."/>
            <person name="Salamov A."/>
            <person name="Schaack S."/>
            <person name="Shapiro H."/>
            <person name="Shiga Y."/>
            <person name="Skalitzky C."/>
            <person name="Smith Z."/>
            <person name="Souvorov A."/>
            <person name="Sung W."/>
            <person name="Tang Z."/>
            <person name="Tsuchiya D."/>
            <person name="Tu H."/>
            <person name="Vos H."/>
            <person name="Wang M."/>
            <person name="Wolf Y.I."/>
            <person name="Yamagata H."/>
            <person name="Yamada T."/>
            <person name="Ye Y."/>
            <person name="Shaw J.R."/>
            <person name="Andrews J."/>
            <person name="Crease T.J."/>
            <person name="Tang H."/>
            <person name="Lucas S.M."/>
            <person name="Robertson H.M."/>
            <person name="Bork P."/>
            <person name="Koonin E.V."/>
            <person name="Zdobnov E.M."/>
            <person name="Grigoriev I.V."/>
            <person name="Lynch M."/>
            <person name="Boore J.L."/>
        </authorList>
    </citation>
    <scope>NUCLEOTIDE SEQUENCE [LARGE SCALE GENOMIC DNA]</scope>
</reference>
<name>E9GRT0_DAPPU</name>
<dbReference type="EMBL" id="GL732560">
    <property type="protein sequence ID" value="EFX77863.1"/>
    <property type="molecule type" value="Genomic_DNA"/>
</dbReference>
<protein>
    <recommendedName>
        <fullName evidence="1">MULE transposase domain-containing protein</fullName>
    </recommendedName>
</protein>
<evidence type="ECO:0000313" key="3">
    <source>
        <dbReference type="Proteomes" id="UP000000305"/>
    </source>
</evidence>
<dbReference type="Pfam" id="PF10551">
    <property type="entry name" value="MULE"/>
    <property type="match status" value="1"/>
</dbReference>
<sequence>MQYGSFHVVSKTFLSKISILEPISEHLVKSQGGVLYLFEAQTEAKAQDLGSLGLQYDTTFKLGDIYVSVLIVRYLEFDQEPVQPFVLMMHERKTSEVHHTFFRKVAKWFPSLVSSTNTFIITDGEDAFVSAIATYFPNMQRYLDWGHIFSNAKRALARSMITNREEVARYINDLRTLFYKSTELNYHEQYNEILSGGNR</sequence>
<dbReference type="OrthoDB" id="5791190at2759"/>
<accession>E9GRT0</accession>
<dbReference type="Proteomes" id="UP000000305">
    <property type="component" value="Unassembled WGS sequence"/>
</dbReference>
<feature type="domain" description="MULE transposase" evidence="1">
    <location>
        <begin position="54"/>
        <end position="150"/>
    </location>
</feature>
<dbReference type="InParanoid" id="E9GRT0"/>
<proteinExistence type="predicted"/>
<dbReference type="PhylomeDB" id="E9GRT0"/>
<evidence type="ECO:0000259" key="1">
    <source>
        <dbReference type="Pfam" id="PF10551"/>
    </source>
</evidence>
<dbReference type="KEGG" id="dpx:DAPPUDRAFT_321057"/>